<name>A0A9D3XKW0_9SAUR</name>
<evidence type="ECO:0000313" key="4">
    <source>
        <dbReference type="Proteomes" id="UP000827986"/>
    </source>
</evidence>
<organism evidence="3 4">
    <name type="scientific">Mauremys mutica</name>
    <name type="common">yellowpond turtle</name>
    <dbReference type="NCBI Taxonomy" id="74926"/>
    <lineage>
        <taxon>Eukaryota</taxon>
        <taxon>Metazoa</taxon>
        <taxon>Chordata</taxon>
        <taxon>Craniata</taxon>
        <taxon>Vertebrata</taxon>
        <taxon>Euteleostomi</taxon>
        <taxon>Archelosauria</taxon>
        <taxon>Testudinata</taxon>
        <taxon>Testudines</taxon>
        <taxon>Cryptodira</taxon>
        <taxon>Durocryptodira</taxon>
        <taxon>Testudinoidea</taxon>
        <taxon>Geoemydidae</taxon>
        <taxon>Geoemydinae</taxon>
        <taxon>Mauremys</taxon>
    </lineage>
</organism>
<keyword evidence="2" id="KW-0732">Signal</keyword>
<evidence type="ECO:0000313" key="3">
    <source>
        <dbReference type="EMBL" id="KAH1183339.1"/>
    </source>
</evidence>
<sequence>MVCGGGQRALGVTPMILLVLCLHLPGLASKCILRLEEPALEPLPVAMDPYMQPAGILQPQVRPQGQGIGNEPGAYGGTVSGSYGGPGPGSYGIDGPGASAGTGAGSYGGTGCASNEAAGTGSYEQPGPGSYGINGPGAYEGGSVGGSPPQYGMPGAGYGVGSVSPSGHMRPIYKDPSIPFVPGVHDEARTAGHIRVPYRGPVSYAGNAQPGQGAGGFLRPKYKDPSIPYVPSLSELPNHAGHRVSSMPVGVSIDNAVVGGAGTGDVSMPGSSNLTLPDGP</sequence>
<proteinExistence type="predicted"/>
<feature type="region of interest" description="Disordered" evidence="1">
    <location>
        <begin position="260"/>
        <end position="280"/>
    </location>
</feature>
<dbReference type="Proteomes" id="UP000827986">
    <property type="component" value="Unassembled WGS sequence"/>
</dbReference>
<protein>
    <submittedName>
        <fullName evidence="3">Uncharacterized protein</fullName>
    </submittedName>
</protein>
<dbReference type="EMBL" id="JAHDVG010000466">
    <property type="protein sequence ID" value="KAH1183339.1"/>
    <property type="molecule type" value="Genomic_DNA"/>
</dbReference>
<evidence type="ECO:0000256" key="1">
    <source>
        <dbReference type="SAM" id="MobiDB-lite"/>
    </source>
</evidence>
<accession>A0A9D3XKW0</accession>
<keyword evidence="4" id="KW-1185">Reference proteome</keyword>
<feature type="compositionally biased region" description="Polar residues" evidence="1">
    <location>
        <begin position="269"/>
        <end position="280"/>
    </location>
</feature>
<dbReference type="AlphaFoldDB" id="A0A9D3XKW0"/>
<feature type="chain" id="PRO_5039345304" evidence="2">
    <location>
        <begin position="30"/>
        <end position="280"/>
    </location>
</feature>
<gene>
    <name evidence="3" type="ORF">KIL84_004831</name>
</gene>
<comment type="caution">
    <text evidence="3">The sequence shown here is derived from an EMBL/GenBank/DDBJ whole genome shotgun (WGS) entry which is preliminary data.</text>
</comment>
<evidence type="ECO:0000256" key="2">
    <source>
        <dbReference type="SAM" id="SignalP"/>
    </source>
</evidence>
<feature type="signal peptide" evidence="2">
    <location>
        <begin position="1"/>
        <end position="29"/>
    </location>
</feature>
<dbReference type="OrthoDB" id="9027866at2759"/>
<reference evidence="3" key="1">
    <citation type="submission" date="2021-09" db="EMBL/GenBank/DDBJ databases">
        <title>The genome of Mauremys mutica provides insights into the evolution of semi-aquatic lifestyle.</title>
        <authorList>
            <person name="Gong S."/>
            <person name="Gao Y."/>
        </authorList>
    </citation>
    <scope>NUCLEOTIDE SEQUENCE</scope>
    <source>
        <strain evidence="3">MM-2020</strain>
        <tissue evidence="3">Muscle</tissue>
    </source>
</reference>